<dbReference type="eggNOG" id="COG2104">
    <property type="taxonomic scope" value="Bacteria"/>
</dbReference>
<dbReference type="SUPFAM" id="SSF54285">
    <property type="entry name" value="MoaD/ThiS"/>
    <property type="match status" value="1"/>
</dbReference>
<dbReference type="PANTHER" id="PTHR34472">
    <property type="entry name" value="SULFUR CARRIER PROTEIN THIS"/>
    <property type="match status" value="1"/>
</dbReference>
<keyword evidence="2" id="KW-1185">Reference proteome</keyword>
<dbReference type="InterPro" id="IPR010035">
    <property type="entry name" value="Thi_S"/>
</dbReference>
<dbReference type="STRING" id="1492738.FEM21_02970"/>
<proteinExistence type="predicted"/>
<dbReference type="Proteomes" id="UP000027064">
    <property type="component" value="Unassembled WGS sequence"/>
</dbReference>
<sequence>MELKINNQTKHFAIDSLTVQALLDLEIPEKQNGIALAINNTVIPKSNWNSHLIQETDDILIISATQGG</sequence>
<dbReference type="Gene3D" id="3.10.20.30">
    <property type="match status" value="1"/>
</dbReference>
<evidence type="ECO:0000313" key="1">
    <source>
        <dbReference type="EMBL" id="KDN56794.1"/>
    </source>
</evidence>
<dbReference type="RefSeq" id="WP_035656923.1">
    <property type="nucleotide sequence ID" value="NZ_JNCA01000001.1"/>
</dbReference>
<dbReference type="InterPro" id="IPR003749">
    <property type="entry name" value="ThiS/MoaD-like"/>
</dbReference>
<dbReference type="CDD" id="cd00565">
    <property type="entry name" value="Ubl_ThiS"/>
    <property type="match status" value="1"/>
</dbReference>
<dbReference type="PANTHER" id="PTHR34472:SF1">
    <property type="entry name" value="SULFUR CARRIER PROTEIN THIS"/>
    <property type="match status" value="1"/>
</dbReference>
<comment type="caution">
    <text evidence="1">The sequence shown here is derived from an EMBL/GenBank/DDBJ whole genome shotgun (WGS) entry which is preliminary data.</text>
</comment>
<protein>
    <submittedName>
        <fullName evidence="1">Thiamine biosynthesis protein ThiS</fullName>
    </submittedName>
</protein>
<dbReference type="AlphaFoldDB" id="A0A066X0V4"/>
<accession>A0A066X0V4</accession>
<dbReference type="EMBL" id="JNCA01000001">
    <property type="protein sequence ID" value="KDN56794.1"/>
    <property type="molecule type" value="Genomic_DNA"/>
</dbReference>
<evidence type="ECO:0000313" key="2">
    <source>
        <dbReference type="Proteomes" id="UP000027064"/>
    </source>
</evidence>
<dbReference type="OrthoDB" id="1525151at2"/>
<dbReference type="Pfam" id="PF02597">
    <property type="entry name" value="ThiS"/>
    <property type="match status" value="1"/>
</dbReference>
<name>A0A066X0V4_9FLAO</name>
<dbReference type="InterPro" id="IPR016155">
    <property type="entry name" value="Mopterin_synth/thiamin_S_b"/>
</dbReference>
<organism evidence="1 2">
    <name type="scientific">Flavobacterium seoulense</name>
    <dbReference type="NCBI Taxonomy" id="1492738"/>
    <lineage>
        <taxon>Bacteria</taxon>
        <taxon>Pseudomonadati</taxon>
        <taxon>Bacteroidota</taxon>
        <taxon>Flavobacteriia</taxon>
        <taxon>Flavobacteriales</taxon>
        <taxon>Flavobacteriaceae</taxon>
        <taxon>Flavobacterium</taxon>
    </lineage>
</organism>
<gene>
    <name evidence="1" type="ORF">FEM21_02970</name>
</gene>
<reference evidence="1 2" key="1">
    <citation type="submission" date="2014-05" db="EMBL/GenBank/DDBJ databases">
        <title>Genome Sequence of Flavobacterium sp. EM1321.</title>
        <authorList>
            <person name="Shin S.-K."/>
            <person name="Yi H."/>
        </authorList>
    </citation>
    <scope>NUCLEOTIDE SEQUENCE [LARGE SCALE GENOMIC DNA]</scope>
    <source>
        <strain evidence="1 2">EM1321</strain>
    </source>
</reference>
<dbReference type="InterPro" id="IPR012675">
    <property type="entry name" value="Beta-grasp_dom_sf"/>
</dbReference>
<dbReference type="PATRIC" id="fig|1492738.3.peg.291"/>
<dbReference type="NCBIfam" id="TIGR01683">
    <property type="entry name" value="thiS"/>
    <property type="match status" value="1"/>
</dbReference>